<keyword evidence="3" id="KW-1185">Reference proteome</keyword>
<reference evidence="2 3" key="1">
    <citation type="journal article" date="2024" name="Int. J. Syst. Evol. Microbiol.">
        <title>Virgibacillus tibetensis sp. nov., isolated from salt lake on the Tibetan Plateau of China.</title>
        <authorList>
            <person name="Phurbu D."/>
            <person name="Liu Z.-X."/>
            <person name="Wang R."/>
            <person name="Zheng Y.-Y."/>
            <person name="Liu H.-C."/>
            <person name="Zhou Y.-G."/>
            <person name="Yu Y.-J."/>
            <person name="Li A.-H."/>
        </authorList>
    </citation>
    <scope>NUCLEOTIDE SEQUENCE [LARGE SCALE GENOMIC DNA]</scope>
    <source>
        <strain evidence="2 3">C22-A2</strain>
    </source>
</reference>
<evidence type="ECO:0000313" key="2">
    <source>
        <dbReference type="EMBL" id="MEC5425106.1"/>
    </source>
</evidence>
<comment type="caution">
    <text evidence="2">The sequence shown here is derived from an EMBL/GenBank/DDBJ whole genome shotgun (WGS) entry which is preliminary data.</text>
</comment>
<dbReference type="EMBL" id="JARZFX010000010">
    <property type="protein sequence ID" value="MEC5425106.1"/>
    <property type="molecule type" value="Genomic_DNA"/>
</dbReference>
<evidence type="ECO:0000259" key="1">
    <source>
        <dbReference type="SMART" id="SM01126"/>
    </source>
</evidence>
<name>A0ABU6KIG6_9BACI</name>
<protein>
    <submittedName>
        <fullName evidence="2">IS1595 family transposase</fullName>
    </submittedName>
</protein>
<accession>A0ABU6KIG6</accession>
<gene>
    <name evidence="2" type="ORF">QGM71_16595</name>
</gene>
<sequence>MEVVPSLKRKTLIDFAKRQSHLGSIISSDVYRSYRKLEDKGYKHESQLYNPKKSPDHLHWLDTVLSNAKALVGGIFHWLSSRHLQSYLDEFCYRFNRRKHEGDLFSRLPHHCIGVKTITHRKLVEACMQSQELFV</sequence>
<organism evidence="2 3">
    <name type="scientific">Virgibacillus tibetensis</name>
    <dbReference type="NCBI Taxonomy" id="3042313"/>
    <lineage>
        <taxon>Bacteria</taxon>
        <taxon>Bacillati</taxon>
        <taxon>Bacillota</taxon>
        <taxon>Bacilli</taxon>
        <taxon>Bacillales</taxon>
        <taxon>Bacillaceae</taxon>
        <taxon>Virgibacillus</taxon>
    </lineage>
</organism>
<dbReference type="SMART" id="SM01126">
    <property type="entry name" value="DDE_Tnp_IS1595"/>
    <property type="match status" value="1"/>
</dbReference>
<feature type="domain" description="ISXO2-like transposase" evidence="1">
    <location>
        <begin position="1"/>
        <end position="96"/>
    </location>
</feature>
<proteinExistence type="predicted"/>
<dbReference type="RefSeq" id="WP_327608685.1">
    <property type="nucleotide sequence ID" value="NZ_JARZFX010000010.1"/>
</dbReference>
<dbReference type="InterPro" id="IPR024445">
    <property type="entry name" value="Tnp_ISXO2-like"/>
</dbReference>
<dbReference type="Pfam" id="PF12762">
    <property type="entry name" value="DDE_Tnp_IS1595"/>
    <property type="match status" value="1"/>
</dbReference>
<evidence type="ECO:0000313" key="3">
    <source>
        <dbReference type="Proteomes" id="UP001335737"/>
    </source>
</evidence>
<dbReference type="NCBIfam" id="NF033547">
    <property type="entry name" value="transpos_IS1595"/>
    <property type="match status" value="1"/>
</dbReference>
<dbReference type="Proteomes" id="UP001335737">
    <property type="component" value="Unassembled WGS sequence"/>
</dbReference>